<sequence>MALKYERDTASKAQCIKIRNELGDSRGNLEMLLKKYNRDKERIANIRYYRKKRDEAIVACEKAERSNNSSAAMSARRALEIAEDGITAEGNNMTLTDTVGPEEIAKVVSRQIGVPVTSIGTDEKHRLMGLAQSLHKKIIGQDQAVMAVVEVVLRSRTGFGRPNQPIGSFLFAGSTGVGKTELAKALAAHLFGDEKVIVRLDMSEYMEAQSVARLIGSPPGNEGRSFQGGGLTEPVRLKPYSVVLLDEIEKAHTSVLNLLLQLLDEGRLTNSQGRKVDFTNTVIILTSNLGAEHLIDALSGKITMDKARSKLIEVVKLHFKPELVNRIDEIVIFDPLSRDQVRQIARLFIKDVAIRAASQGISLQVTEGALGYIVAESFNQMDGARPIRKWIEKNIVSNISRMVVSGEIASNSCVLIHDRSEGEGRKLTFLVSKEEMKRETEAGEEHQQ</sequence>
<dbReference type="GO" id="GO:0005737">
    <property type="term" value="C:cytoplasm"/>
    <property type="evidence" value="ECO:0007669"/>
    <property type="project" value="TreeGrafter"/>
</dbReference>
<feature type="domain" description="Clp ATPase C-terminal" evidence="5">
    <location>
        <begin position="336"/>
        <end position="429"/>
    </location>
</feature>
<dbReference type="PRINTS" id="PR00300">
    <property type="entry name" value="CLPPROTEASEA"/>
</dbReference>
<keyword evidence="7" id="KW-1185">Reference proteome</keyword>
<dbReference type="FunFam" id="3.40.50.300:FF:000025">
    <property type="entry name" value="ATP-dependent Clp protease subunit"/>
    <property type="match status" value="1"/>
</dbReference>
<dbReference type="PROSITE" id="PS00871">
    <property type="entry name" value="CLPAB_2"/>
    <property type="match status" value="1"/>
</dbReference>
<proteinExistence type="predicted"/>
<keyword evidence="1" id="KW-0547">Nucleotide-binding</keyword>
<dbReference type="EMBL" id="CAKMRJ010002223">
    <property type="protein sequence ID" value="CAH1428312.1"/>
    <property type="molecule type" value="Genomic_DNA"/>
</dbReference>
<dbReference type="InterPro" id="IPR019489">
    <property type="entry name" value="Clp_ATPase_C"/>
</dbReference>
<evidence type="ECO:0000256" key="2">
    <source>
        <dbReference type="ARBA" id="ARBA00022840"/>
    </source>
</evidence>
<dbReference type="InterPro" id="IPR001270">
    <property type="entry name" value="ClpA/B"/>
</dbReference>
<dbReference type="CDD" id="cd19499">
    <property type="entry name" value="RecA-like_ClpB_Hsp104-like"/>
    <property type="match status" value="1"/>
</dbReference>
<evidence type="ECO:0000256" key="1">
    <source>
        <dbReference type="ARBA" id="ARBA00022741"/>
    </source>
</evidence>
<dbReference type="GO" id="GO:0016887">
    <property type="term" value="F:ATP hydrolysis activity"/>
    <property type="evidence" value="ECO:0007669"/>
    <property type="project" value="InterPro"/>
</dbReference>
<accession>A0AAU9MR62</accession>
<name>A0AAU9MR62_9ASTR</name>
<dbReference type="Gene3D" id="3.40.50.300">
    <property type="entry name" value="P-loop containing nucleotide triphosphate hydrolases"/>
    <property type="match status" value="1"/>
</dbReference>
<evidence type="ECO:0000313" key="6">
    <source>
        <dbReference type="EMBL" id="CAH1428312.1"/>
    </source>
</evidence>
<dbReference type="PANTHER" id="PTHR11638:SF18">
    <property type="entry name" value="HEAT SHOCK PROTEIN 104"/>
    <property type="match status" value="1"/>
</dbReference>
<evidence type="ECO:0000313" key="7">
    <source>
        <dbReference type="Proteomes" id="UP001157418"/>
    </source>
</evidence>
<dbReference type="AlphaFoldDB" id="A0AAU9MR62"/>
<gene>
    <name evidence="6" type="ORF">LVIROSA_LOCUS15251</name>
</gene>
<keyword evidence="3" id="KW-0143">Chaperone</keyword>
<dbReference type="Gene3D" id="6.10.140.130">
    <property type="match status" value="1"/>
</dbReference>
<dbReference type="InterPro" id="IPR027417">
    <property type="entry name" value="P-loop_NTPase"/>
</dbReference>
<dbReference type="Pfam" id="PF07724">
    <property type="entry name" value="AAA_2"/>
    <property type="match status" value="1"/>
</dbReference>
<organism evidence="6 7">
    <name type="scientific">Lactuca virosa</name>
    <dbReference type="NCBI Taxonomy" id="75947"/>
    <lineage>
        <taxon>Eukaryota</taxon>
        <taxon>Viridiplantae</taxon>
        <taxon>Streptophyta</taxon>
        <taxon>Embryophyta</taxon>
        <taxon>Tracheophyta</taxon>
        <taxon>Spermatophyta</taxon>
        <taxon>Magnoliopsida</taxon>
        <taxon>eudicotyledons</taxon>
        <taxon>Gunneridae</taxon>
        <taxon>Pentapetalae</taxon>
        <taxon>asterids</taxon>
        <taxon>campanulids</taxon>
        <taxon>Asterales</taxon>
        <taxon>Asteraceae</taxon>
        <taxon>Cichorioideae</taxon>
        <taxon>Cichorieae</taxon>
        <taxon>Lactucinae</taxon>
        <taxon>Lactuca</taxon>
    </lineage>
</organism>
<protein>
    <submittedName>
        <fullName evidence="6">Uncharacterized protein</fullName>
    </submittedName>
</protein>
<dbReference type="Proteomes" id="UP001157418">
    <property type="component" value="Unassembled WGS sequence"/>
</dbReference>
<evidence type="ECO:0000259" key="4">
    <source>
        <dbReference type="SMART" id="SM00382"/>
    </source>
</evidence>
<dbReference type="InterPro" id="IPR003593">
    <property type="entry name" value="AAA+_ATPase"/>
</dbReference>
<reference evidence="6 7" key="1">
    <citation type="submission" date="2022-01" db="EMBL/GenBank/DDBJ databases">
        <authorList>
            <person name="Xiong W."/>
            <person name="Schranz E."/>
        </authorList>
    </citation>
    <scope>NUCLEOTIDE SEQUENCE [LARGE SCALE GENOMIC DNA]</scope>
</reference>
<evidence type="ECO:0000259" key="5">
    <source>
        <dbReference type="SMART" id="SM01086"/>
    </source>
</evidence>
<dbReference type="InterPro" id="IPR050130">
    <property type="entry name" value="ClpA_ClpB"/>
</dbReference>
<dbReference type="Pfam" id="PF10431">
    <property type="entry name" value="ClpB_D2-small"/>
    <property type="match status" value="1"/>
</dbReference>
<dbReference type="SUPFAM" id="SSF52540">
    <property type="entry name" value="P-loop containing nucleoside triphosphate hydrolases"/>
    <property type="match status" value="1"/>
</dbReference>
<dbReference type="SMART" id="SM00382">
    <property type="entry name" value="AAA"/>
    <property type="match status" value="1"/>
</dbReference>
<dbReference type="InterPro" id="IPR028299">
    <property type="entry name" value="ClpA/B_CS2"/>
</dbReference>
<dbReference type="SMART" id="SM01086">
    <property type="entry name" value="ClpB_D2-small"/>
    <property type="match status" value="1"/>
</dbReference>
<dbReference type="GO" id="GO:0034605">
    <property type="term" value="P:cellular response to heat"/>
    <property type="evidence" value="ECO:0007669"/>
    <property type="project" value="TreeGrafter"/>
</dbReference>
<dbReference type="GO" id="GO:0005524">
    <property type="term" value="F:ATP binding"/>
    <property type="evidence" value="ECO:0007669"/>
    <property type="project" value="UniProtKB-KW"/>
</dbReference>
<feature type="domain" description="AAA+ ATPase" evidence="4">
    <location>
        <begin position="165"/>
        <end position="308"/>
    </location>
</feature>
<dbReference type="InterPro" id="IPR003959">
    <property type="entry name" value="ATPase_AAA_core"/>
</dbReference>
<dbReference type="PANTHER" id="PTHR11638">
    <property type="entry name" value="ATP-DEPENDENT CLP PROTEASE"/>
    <property type="match status" value="1"/>
</dbReference>
<evidence type="ECO:0000256" key="3">
    <source>
        <dbReference type="ARBA" id="ARBA00023186"/>
    </source>
</evidence>
<keyword evidence="2" id="KW-0067">ATP-binding</keyword>
<comment type="caution">
    <text evidence="6">The sequence shown here is derived from an EMBL/GenBank/DDBJ whole genome shotgun (WGS) entry which is preliminary data.</text>
</comment>
<dbReference type="Gene3D" id="1.10.8.60">
    <property type="match status" value="1"/>
</dbReference>